<dbReference type="Proteomes" id="UP001164439">
    <property type="component" value="Chromosome"/>
</dbReference>
<proteinExistence type="predicted"/>
<evidence type="ECO:0000313" key="2">
    <source>
        <dbReference type="Proteomes" id="UP001164439"/>
    </source>
</evidence>
<dbReference type="EMBL" id="CP114413">
    <property type="protein sequence ID" value="WAZ21014.1"/>
    <property type="molecule type" value="Genomic_DNA"/>
</dbReference>
<accession>A0ABY7K918</accession>
<gene>
    <name evidence="1" type="ORF">STRCI_002167</name>
</gene>
<evidence type="ECO:0000313" key="1">
    <source>
        <dbReference type="EMBL" id="WAZ21014.1"/>
    </source>
</evidence>
<dbReference type="RefSeq" id="WP_269658669.1">
    <property type="nucleotide sequence ID" value="NZ_CP114413.1"/>
</dbReference>
<reference evidence="1" key="1">
    <citation type="submission" date="2022-12" db="EMBL/GenBank/DDBJ databases">
        <authorList>
            <person name="Ruckert C."/>
            <person name="Busche T."/>
            <person name="Kalinowski J."/>
            <person name="Wittmann C."/>
        </authorList>
    </citation>
    <scope>NUCLEOTIDE SEQUENCE</scope>
    <source>
        <strain evidence="1">DSM 40467</strain>
    </source>
</reference>
<name>A0ABY7K918_9ACTN</name>
<protein>
    <submittedName>
        <fullName evidence="1">Uncharacterized protein</fullName>
    </submittedName>
</protein>
<keyword evidence="2" id="KW-1185">Reference proteome</keyword>
<sequence length="127" mass="14512">MSRTAHHTPPRHRTAPPYWPYGVTGPCTAHSLPELRYTHRELARAEREGRRPRPMPVRRSFAAYTYPRTLGTLSAGPYERRARAALQSFRRAAVKDLAAVLPGMLQDASQALDHAPTRHRHRDLWEA</sequence>
<organism evidence="1 2">
    <name type="scientific">Streptomyces cinnabarinus</name>
    <dbReference type="NCBI Taxonomy" id="67287"/>
    <lineage>
        <taxon>Bacteria</taxon>
        <taxon>Bacillati</taxon>
        <taxon>Actinomycetota</taxon>
        <taxon>Actinomycetes</taxon>
        <taxon>Kitasatosporales</taxon>
        <taxon>Streptomycetaceae</taxon>
        <taxon>Streptomyces</taxon>
    </lineage>
</organism>